<dbReference type="SUPFAM" id="SSF53901">
    <property type="entry name" value="Thiolase-like"/>
    <property type="match status" value="2"/>
</dbReference>
<dbReference type="Pfam" id="PF22691">
    <property type="entry name" value="Thiolase_C_1"/>
    <property type="match status" value="1"/>
</dbReference>
<dbReference type="PANTHER" id="PTHR42870">
    <property type="entry name" value="ACETYL-COA C-ACETYLTRANSFERASE"/>
    <property type="match status" value="1"/>
</dbReference>
<keyword evidence="6" id="KW-0446">Lipid-binding</keyword>
<dbReference type="InterPro" id="IPR020615">
    <property type="entry name" value="Thiolase_acyl_enz_int_AS"/>
</dbReference>
<dbReference type="InterPro" id="IPR016039">
    <property type="entry name" value="Thiolase-like"/>
</dbReference>
<evidence type="ECO:0000313" key="11">
    <source>
        <dbReference type="EMBL" id="CAG5109787.1"/>
    </source>
</evidence>
<keyword evidence="3" id="KW-0813">Transport</keyword>
<name>A0ABN7SWT9_OIKDI</name>
<evidence type="ECO:0000259" key="10">
    <source>
        <dbReference type="Pfam" id="PF22691"/>
    </source>
</evidence>
<accession>A0ABN7SWT9</accession>
<evidence type="ECO:0000256" key="4">
    <source>
        <dbReference type="ARBA" id="ARBA00022679"/>
    </source>
</evidence>
<dbReference type="EMBL" id="OU015567">
    <property type="protein sequence ID" value="CAG5109787.1"/>
    <property type="molecule type" value="Genomic_DNA"/>
</dbReference>
<organism evidence="11 12">
    <name type="scientific">Oikopleura dioica</name>
    <name type="common">Tunicate</name>
    <dbReference type="NCBI Taxonomy" id="34765"/>
    <lineage>
        <taxon>Eukaryota</taxon>
        <taxon>Metazoa</taxon>
        <taxon>Chordata</taxon>
        <taxon>Tunicata</taxon>
        <taxon>Appendicularia</taxon>
        <taxon>Copelata</taxon>
        <taxon>Oikopleuridae</taxon>
        <taxon>Oikopleura</taxon>
    </lineage>
</organism>
<evidence type="ECO:0000256" key="8">
    <source>
        <dbReference type="ARBA" id="ARBA00032316"/>
    </source>
</evidence>
<evidence type="ECO:0000256" key="6">
    <source>
        <dbReference type="ARBA" id="ARBA00023121"/>
    </source>
</evidence>
<dbReference type="CDD" id="cd00829">
    <property type="entry name" value="SCP-x_thiolase"/>
    <property type="match status" value="1"/>
</dbReference>
<keyword evidence="7" id="KW-0576">Peroxisome</keyword>
<evidence type="ECO:0000256" key="3">
    <source>
        <dbReference type="ARBA" id="ARBA00022448"/>
    </source>
</evidence>
<evidence type="ECO:0000256" key="7">
    <source>
        <dbReference type="ARBA" id="ARBA00023140"/>
    </source>
</evidence>
<dbReference type="InterPro" id="IPR055140">
    <property type="entry name" value="Thiolase_C_2"/>
</dbReference>
<evidence type="ECO:0000256" key="2">
    <source>
        <dbReference type="ARBA" id="ARBA00012352"/>
    </source>
</evidence>
<evidence type="ECO:0000313" key="12">
    <source>
        <dbReference type="Proteomes" id="UP001158576"/>
    </source>
</evidence>
<dbReference type="EC" id="2.3.1.176" evidence="2"/>
<keyword evidence="5" id="KW-0445">Lipid transport</keyword>
<keyword evidence="4" id="KW-0808">Transferase</keyword>
<dbReference type="InterPro" id="IPR020613">
    <property type="entry name" value="Thiolase_CS"/>
</dbReference>
<keyword evidence="12" id="KW-1185">Reference proteome</keyword>
<comment type="subcellular location">
    <subcellularLocation>
        <location evidence="1">Peroxisome</location>
    </subcellularLocation>
</comment>
<dbReference type="PROSITE" id="PS00098">
    <property type="entry name" value="THIOLASE_1"/>
    <property type="match status" value="1"/>
</dbReference>
<evidence type="ECO:0000256" key="1">
    <source>
        <dbReference type="ARBA" id="ARBA00004275"/>
    </source>
</evidence>
<dbReference type="InterPro" id="IPR020616">
    <property type="entry name" value="Thiolase_N"/>
</dbReference>
<evidence type="ECO:0000256" key="5">
    <source>
        <dbReference type="ARBA" id="ARBA00023055"/>
    </source>
</evidence>
<dbReference type="Pfam" id="PF00108">
    <property type="entry name" value="Thiolase_N"/>
    <property type="match status" value="1"/>
</dbReference>
<protein>
    <recommendedName>
        <fullName evidence="2">propanoyl-CoA C-acyltransferase</fullName>
        <ecNumber evidence="2">2.3.1.176</ecNumber>
    </recommendedName>
    <alternativeName>
        <fullName evidence="8">Propanoyl-CoA C-acyltransferase</fullName>
    </alternativeName>
</protein>
<sequence length="600" mass="65325">MLNLAQLRRAVVRCASAQRKAYVVGVGMTKFEKPGRRIDFDYHDMGREAGEAALADAGIPFEKVEAASVGYVYGDSTCGQRAVYQLGLTGIPIYNVNNNCSTGSTALLQAADMVRGGQAECTMAMGFEKMQPGSLGTVFDDRSNPLEKHAECMINVGGFAPAPMAAQFFGNAGKEHMEKYGTKQSHFTKIAAKNKRHSVNNPYSQFRIEMTEEQVDGDKKVFEMLTRQHCCPTSDGGGAAIIASEDFVKKHGLEHKAVEIVGQAMVTDLPGSLDEEKTDLMTIAGYKCSKTAAEKVYAQAGINPKDIKVVELHDCFSANELITYEALQLCDEGKAGEFIDAGDNTYGGRVVVNPSGGLISKGHPLGATGLAQCAELCWQLRGEADKRQVENCDLALQHNIGLGSAVVITAYKLGFPEARKDWVGKNGLPTHALPKEGQYLEPKKNATLLFDSRMHLSEGARCFVDCERELIGSAFRCEIEWGAGTDDYYRCFAKAEEEFNTCYFDEETGCPEGCGRICEPDFSAGMELCNHLVDEGILVGDIPLAICINKFMLEMLTCVESCLCDVQTECTCMRADIPFLQIPGDTSPAAICVYPEEPEE</sequence>
<feature type="domain" description="Thiolase C-terminal" evidence="10">
    <location>
        <begin position="286"/>
        <end position="402"/>
    </location>
</feature>
<dbReference type="Proteomes" id="UP001158576">
    <property type="component" value="Chromosome 2"/>
</dbReference>
<evidence type="ECO:0000259" key="9">
    <source>
        <dbReference type="Pfam" id="PF00108"/>
    </source>
</evidence>
<proteinExistence type="predicted"/>
<dbReference type="PANTHER" id="PTHR42870:SF1">
    <property type="entry name" value="NON-SPECIFIC LIPID-TRANSFER PROTEIN-LIKE 2"/>
    <property type="match status" value="1"/>
</dbReference>
<reference evidence="11 12" key="1">
    <citation type="submission" date="2021-04" db="EMBL/GenBank/DDBJ databases">
        <authorList>
            <person name="Bliznina A."/>
        </authorList>
    </citation>
    <scope>NUCLEOTIDE SEQUENCE [LARGE SCALE GENOMIC DNA]</scope>
</reference>
<dbReference type="PROSITE" id="PS00737">
    <property type="entry name" value="THIOLASE_2"/>
    <property type="match status" value="1"/>
</dbReference>
<gene>
    <name evidence="11" type="ORF">OKIOD_LOCUS13041</name>
</gene>
<dbReference type="NCBIfam" id="NF006102">
    <property type="entry name" value="PRK08256.1"/>
    <property type="match status" value="1"/>
</dbReference>
<dbReference type="Gene3D" id="3.40.47.10">
    <property type="match status" value="1"/>
</dbReference>
<feature type="domain" description="Thiolase N-terminal" evidence="9">
    <location>
        <begin position="22"/>
        <end position="222"/>
    </location>
</feature>